<dbReference type="PANTHER" id="PTHR31973:SF187">
    <property type="entry name" value="MUTATOR TRANSPOSASE MUDRA PROTEIN"/>
    <property type="match status" value="1"/>
</dbReference>
<gene>
    <name evidence="2" type="ORF">Dsin_001016</name>
</gene>
<feature type="region of interest" description="Disordered" evidence="1">
    <location>
        <begin position="85"/>
        <end position="123"/>
    </location>
</feature>
<feature type="compositionally biased region" description="Basic and acidic residues" evidence="1">
    <location>
        <begin position="104"/>
        <end position="123"/>
    </location>
</feature>
<sequence length="123" mass="14456">MDASKWQFYRARNATREMIDGAVKKQHSKLREYAAKKGLIYAIVERFPYSEHRFCVKHMYNNFKAQHRGLLLKQILWGSAKAITEQNNPNNSRQANNHYDEDDQKLPDNKTSEVNGRIEEVES</sequence>
<proteinExistence type="predicted"/>
<dbReference type="EMBL" id="JANJYJ010000001">
    <property type="protein sequence ID" value="KAK3229135.1"/>
    <property type="molecule type" value="Genomic_DNA"/>
</dbReference>
<dbReference type="AlphaFoldDB" id="A0AAE0EJX0"/>
<feature type="compositionally biased region" description="Low complexity" evidence="1">
    <location>
        <begin position="87"/>
        <end position="97"/>
    </location>
</feature>
<protein>
    <submittedName>
        <fullName evidence="2">Uncharacterized protein</fullName>
    </submittedName>
</protein>
<evidence type="ECO:0000313" key="2">
    <source>
        <dbReference type="EMBL" id="KAK3229135.1"/>
    </source>
</evidence>
<reference evidence="2" key="1">
    <citation type="journal article" date="2023" name="Plant J.">
        <title>Genome sequences and population genomics provide insights into the demographic history, inbreeding, and mutation load of two 'living fossil' tree species of Dipteronia.</title>
        <authorList>
            <person name="Feng Y."/>
            <person name="Comes H.P."/>
            <person name="Chen J."/>
            <person name="Zhu S."/>
            <person name="Lu R."/>
            <person name="Zhang X."/>
            <person name="Li P."/>
            <person name="Qiu J."/>
            <person name="Olsen K.M."/>
            <person name="Qiu Y."/>
        </authorList>
    </citation>
    <scope>NUCLEOTIDE SEQUENCE</scope>
    <source>
        <strain evidence="2">NBL</strain>
    </source>
</reference>
<evidence type="ECO:0000313" key="3">
    <source>
        <dbReference type="Proteomes" id="UP001281410"/>
    </source>
</evidence>
<keyword evidence="3" id="KW-1185">Reference proteome</keyword>
<organism evidence="2 3">
    <name type="scientific">Dipteronia sinensis</name>
    <dbReference type="NCBI Taxonomy" id="43782"/>
    <lineage>
        <taxon>Eukaryota</taxon>
        <taxon>Viridiplantae</taxon>
        <taxon>Streptophyta</taxon>
        <taxon>Embryophyta</taxon>
        <taxon>Tracheophyta</taxon>
        <taxon>Spermatophyta</taxon>
        <taxon>Magnoliopsida</taxon>
        <taxon>eudicotyledons</taxon>
        <taxon>Gunneridae</taxon>
        <taxon>Pentapetalae</taxon>
        <taxon>rosids</taxon>
        <taxon>malvids</taxon>
        <taxon>Sapindales</taxon>
        <taxon>Sapindaceae</taxon>
        <taxon>Hippocastanoideae</taxon>
        <taxon>Acereae</taxon>
        <taxon>Dipteronia</taxon>
    </lineage>
</organism>
<evidence type="ECO:0000256" key="1">
    <source>
        <dbReference type="SAM" id="MobiDB-lite"/>
    </source>
</evidence>
<name>A0AAE0EJX0_9ROSI</name>
<dbReference type="PANTHER" id="PTHR31973">
    <property type="entry name" value="POLYPROTEIN, PUTATIVE-RELATED"/>
    <property type="match status" value="1"/>
</dbReference>
<comment type="caution">
    <text evidence="2">The sequence shown here is derived from an EMBL/GenBank/DDBJ whole genome shotgun (WGS) entry which is preliminary data.</text>
</comment>
<dbReference type="Proteomes" id="UP001281410">
    <property type="component" value="Unassembled WGS sequence"/>
</dbReference>
<accession>A0AAE0EJX0</accession>